<name>A0AAP0PNL2_9MAGN</name>
<gene>
    <name evidence="1" type="ORF">Scep_007192</name>
</gene>
<comment type="caution">
    <text evidence="1">The sequence shown here is derived from an EMBL/GenBank/DDBJ whole genome shotgun (WGS) entry which is preliminary data.</text>
</comment>
<evidence type="ECO:0000313" key="1">
    <source>
        <dbReference type="EMBL" id="KAK9148435.1"/>
    </source>
</evidence>
<keyword evidence="2" id="KW-1185">Reference proteome</keyword>
<accession>A0AAP0PNL2</accession>
<dbReference type="AlphaFoldDB" id="A0AAP0PNL2"/>
<dbReference type="EMBL" id="JBBNAG010000003">
    <property type="protein sequence ID" value="KAK9148435.1"/>
    <property type="molecule type" value="Genomic_DNA"/>
</dbReference>
<organism evidence="1 2">
    <name type="scientific">Stephania cephalantha</name>
    <dbReference type="NCBI Taxonomy" id="152367"/>
    <lineage>
        <taxon>Eukaryota</taxon>
        <taxon>Viridiplantae</taxon>
        <taxon>Streptophyta</taxon>
        <taxon>Embryophyta</taxon>
        <taxon>Tracheophyta</taxon>
        <taxon>Spermatophyta</taxon>
        <taxon>Magnoliopsida</taxon>
        <taxon>Ranunculales</taxon>
        <taxon>Menispermaceae</taxon>
        <taxon>Menispermoideae</taxon>
        <taxon>Cissampelideae</taxon>
        <taxon>Stephania</taxon>
    </lineage>
</organism>
<reference evidence="1 2" key="1">
    <citation type="submission" date="2024-01" db="EMBL/GenBank/DDBJ databases">
        <title>Genome assemblies of Stephania.</title>
        <authorList>
            <person name="Yang L."/>
        </authorList>
    </citation>
    <scope>NUCLEOTIDE SEQUENCE [LARGE SCALE GENOMIC DNA]</scope>
    <source>
        <strain evidence="1">JXDWG</strain>
        <tissue evidence="1">Leaf</tissue>
    </source>
</reference>
<sequence length="91" mass="9896">MEAEPHGRTVPRWYSTGVVAESNPNPSPEEIKKKKKKKVFFFLPIGLFDREEGGAPTCWAGPITGWAEPGPVLVQAGSGPTLLGRPDPNRN</sequence>
<dbReference type="Proteomes" id="UP001419268">
    <property type="component" value="Unassembled WGS sequence"/>
</dbReference>
<evidence type="ECO:0000313" key="2">
    <source>
        <dbReference type="Proteomes" id="UP001419268"/>
    </source>
</evidence>
<protein>
    <submittedName>
        <fullName evidence="1">Uncharacterized protein</fullName>
    </submittedName>
</protein>
<proteinExistence type="predicted"/>